<feature type="region of interest" description="Disordered" evidence="2">
    <location>
        <begin position="613"/>
        <end position="637"/>
    </location>
</feature>
<dbReference type="OMA" id="YQITNDT"/>
<evidence type="ECO:0000313" key="4">
    <source>
        <dbReference type="Proteomes" id="UP000688137"/>
    </source>
</evidence>
<evidence type="ECO:0000256" key="1">
    <source>
        <dbReference type="SAM" id="Coils"/>
    </source>
</evidence>
<sequence>MNRAKIEETNRRYQEYKAELRIPILPSSQQDNYYTQSLNRLYPEITPSPAIKPHQAQAYNPEKTRLYIESLQKQNQEINCELRQQAHDIVCLTQMVNTLIDENRSLSLLLEQKDQEMHSIVETMTINEAEEISDLRHQLRLLEDENSVLLKHVKEQRQQLDEKIEDAQELEKQFQNSKKYCLQLEQQIEKYKLSEISLSEQMQILKENCRTEIEMKSSYQFENQKKDSVITSLTFTVEKLNKQLLQLSSDYEKLESDKNELHSISNLKIYELNQKLDDLSNELSKYQITNDTLIIEINQQHQDIIDKQQVCERLADQNDDIMNKLSMEIVKQKILYDNENRLQEHIGQLSIQNIEYFNTIKYQSEQINTLINQSEEDLNTQKQRFDEVIFKLKQDYVNELKEKQLEIKELEEKNTSILKEWNNVKNEYEILKIDYEQNQKEISDYQQQKRIIEQLQLQNRQLKLQLEENKALLKEFVSHKDGVQADIEERDKHIQKIINQKDDRIAELERDFQMYYEKCAILQQHQKNNEHLEQLNFTYREQKELFEQDNERLKQEIQKLQGQINNYATVQKQQKIKAEKQISEENQLLRKQYNEIANELQKLKDQQANMNTLPIQPKQPSEAGSRVRQGGQSQDFQQTKQNQVYLQPQQLIQPPSPHHSQHSPVLSRRNIQESDDGSVKGGGNTKENKMQFSFTDDLLKQQQQVKRQRDRENSYHSNMSNAPYRKKSQQQ</sequence>
<feature type="coiled-coil region" evidence="1">
    <location>
        <begin position="393"/>
        <end position="613"/>
    </location>
</feature>
<accession>A0A8S1P659</accession>
<feature type="coiled-coil region" evidence="1">
    <location>
        <begin position="139"/>
        <end position="187"/>
    </location>
</feature>
<feature type="coiled-coil region" evidence="1">
    <location>
        <begin position="237"/>
        <end position="296"/>
    </location>
</feature>
<organism evidence="3 4">
    <name type="scientific">Paramecium primaurelia</name>
    <dbReference type="NCBI Taxonomy" id="5886"/>
    <lineage>
        <taxon>Eukaryota</taxon>
        <taxon>Sar</taxon>
        <taxon>Alveolata</taxon>
        <taxon>Ciliophora</taxon>
        <taxon>Intramacronucleata</taxon>
        <taxon>Oligohymenophorea</taxon>
        <taxon>Peniculida</taxon>
        <taxon>Parameciidae</taxon>
        <taxon>Paramecium</taxon>
    </lineage>
</organism>
<feature type="region of interest" description="Disordered" evidence="2">
    <location>
        <begin position="652"/>
        <end position="731"/>
    </location>
</feature>
<evidence type="ECO:0000313" key="3">
    <source>
        <dbReference type="EMBL" id="CAD8098496.1"/>
    </source>
</evidence>
<keyword evidence="1" id="KW-0175">Coiled coil</keyword>
<name>A0A8S1P659_PARPR</name>
<dbReference type="AlphaFoldDB" id="A0A8S1P659"/>
<comment type="caution">
    <text evidence="3">The sequence shown here is derived from an EMBL/GenBank/DDBJ whole genome shotgun (WGS) entry which is preliminary data.</text>
</comment>
<evidence type="ECO:0000256" key="2">
    <source>
        <dbReference type="SAM" id="MobiDB-lite"/>
    </source>
</evidence>
<protein>
    <submittedName>
        <fullName evidence="3">Uncharacterized protein</fullName>
    </submittedName>
</protein>
<reference evidence="3" key="1">
    <citation type="submission" date="2021-01" db="EMBL/GenBank/DDBJ databases">
        <authorList>
            <consortium name="Genoscope - CEA"/>
            <person name="William W."/>
        </authorList>
    </citation>
    <scope>NUCLEOTIDE SEQUENCE</scope>
</reference>
<gene>
    <name evidence="3" type="ORF">PPRIM_AZ9-3.1.T1070070</name>
</gene>
<proteinExistence type="predicted"/>
<dbReference type="Proteomes" id="UP000688137">
    <property type="component" value="Unassembled WGS sequence"/>
</dbReference>
<keyword evidence="4" id="KW-1185">Reference proteome</keyword>
<dbReference type="EMBL" id="CAJJDM010000110">
    <property type="protein sequence ID" value="CAD8098496.1"/>
    <property type="molecule type" value="Genomic_DNA"/>
</dbReference>